<dbReference type="Gene3D" id="3.40.50.150">
    <property type="entry name" value="Vaccinia Virus protein VP39"/>
    <property type="match status" value="1"/>
</dbReference>
<evidence type="ECO:0000259" key="4">
    <source>
        <dbReference type="Pfam" id="PF08241"/>
    </source>
</evidence>
<keyword evidence="6" id="KW-1185">Reference proteome</keyword>
<keyword evidence="2" id="KW-0489">Methyltransferase</keyword>
<dbReference type="PANTHER" id="PTHR44942:SF4">
    <property type="entry name" value="METHYLTRANSFERASE TYPE 11 DOMAIN-CONTAINING PROTEIN"/>
    <property type="match status" value="1"/>
</dbReference>
<protein>
    <submittedName>
        <fullName evidence="5">Hypp4768 protein</fullName>
    </submittedName>
</protein>
<name>A0A8K0AA02_BRALA</name>
<evidence type="ECO:0000256" key="2">
    <source>
        <dbReference type="ARBA" id="ARBA00022603"/>
    </source>
</evidence>
<dbReference type="SUPFAM" id="SSF53335">
    <property type="entry name" value="S-adenosyl-L-methionine-dependent methyltransferases"/>
    <property type="match status" value="1"/>
</dbReference>
<evidence type="ECO:0000313" key="5">
    <source>
        <dbReference type="EMBL" id="CAH1272085.1"/>
    </source>
</evidence>
<feature type="domain" description="Methyltransferase type 11" evidence="4">
    <location>
        <begin position="12"/>
        <end position="67"/>
    </location>
</feature>
<dbReference type="InterPro" id="IPR013216">
    <property type="entry name" value="Methyltransf_11"/>
</dbReference>
<evidence type="ECO:0000313" key="6">
    <source>
        <dbReference type="Proteomes" id="UP000838412"/>
    </source>
</evidence>
<accession>A0A8K0AA02</accession>
<dbReference type="InterPro" id="IPR051052">
    <property type="entry name" value="Diverse_substrate_MTase"/>
</dbReference>
<comment type="similarity">
    <text evidence="1">Belongs to the methyltransferase superfamily.</text>
</comment>
<evidence type="ECO:0000256" key="3">
    <source>
        <dbReference type="ARBA" id="ARBA00022679"/>
    </source>
</evidence>
<dbReference type="Proteomes" id="UP000838412">
    <property type="component" value="Chromosome 8"/>
</dbReference>
<dbReference type="PANTHER" id="PTHR44942">
    <property type="entry name" value="METHYLTRANSF_11 DOMAIN-CONTAINING PROTEIN"/>
    <property type="match status" value="1"/>
</dbReference>
<dbReference type="Pfam" id="PF08241">
    <property type="entry name" value="Methyltransf_11"/>
    <property type="match status" value="1"/>
</dbReference>
<dbReference type="CDD" id="cd02440">
    <property type="entry name" value="AdoMet_MTases"/>
    <property type="match status" value="1"/>
</dbReference>
<dbReference type="InterPro" id="IPR029063">
    <property type="entry name" value="SAM-dependent_MTases_sf"/>
</dbReference>
<dbReference type="GO" id="GO:0032259">
    <property type="term" value="P:methylation"/>
    <property type="evidence" value="ECO:0007669"/>
    <property type="project" value="UniProtKB-KW"/>
</dbReference>
<sequence>MLASLRLPWQQRKTNSVMFNTGGAEQIPLPDSSVDLITCGTSAHWFDFPKFHKEVDRVLRPLGCLAIYSYGINYLRYKDTTEELNRIFNEFYTHGPLRDCWHEKRWHVDDNYRNIPMPYKDYVRDDSMSIEMDYPLPGYIGYLSSWSAYREYCRRYPEDKGAMLQNLQQRLYEAMKTTKPPEEVIIHASYPVVLLMARKPHVEQTS</sequence>
<gene>
    <name evidence="5" type="primary">Hypp4768</name>
    <name evidence="5" type="ORF">BLAG_LOCUS23845</name>
</gene>
<dbReference type="GO" id="GO:0008757">
    <property type="term" value="F:S-adenosylmethionine-dependent methyltransferase activity"/>
    <property type="evidence" value="ECO:0007669"/>
    <property type="project" value="InterPro"/>
</dbReference>
<keyword evidence="3" id="KW-0808">Transferase</keyword>
<proteinExistence type="inferred from homology"/>
<organism evidence="5 6">
    <name type="scientific">Branchiostoma lanceolatum</name>
    <name type="common">Common lancelet</name>
    <name type="synonym">Amphioxus lanceolatum</name>
    <dbReference type="NCBI Taxonomy" id="7740"/>
    <lineage>
        <taxon>Eukaryota</taxon>
        <taxon>Metazoa</taxon>
        <taxon>Chordata</taxon>
        <taxon>Cephalochordata</taxon>
        <taxon>Leptocardii</taxon>
        <taxon>Amphioxiformes</taxon>
        <taxon>Branchiostomatidae</taxon>
        <taxon>Branchiostoma</taxon>
    </lineage>
</organism>
<evidence type="ECO:0000256" key="1">
    <source>
        <dbReference type="ARBA" id="ARBA00008361"/>
    </source>
</evidence>
<dbReference type="AlphaFoldDB" id="A0A8K0AA02"/>
<dbReference type="EMBL" id="OV696693">
    <property type="protein sequence ID" value="CAH1272085.1"/>
    <property type="molecule type" value="Genomic_DNA"/>
</dbReference>
<reference evidence="5" key="1">
    <citation type="submission" date="2022-01" db="EMBL/GenBank/DDBJ databases">
        <authorList>
            <person name="Braso-Vives M."/>
        </authorList>
    </citation>
    <scope>NUCLEOTIDE SEQUENCE</scope>
</reference>
<dbReference type="OrthoDB" id="506498at2759"/>